<proteinExistence type="predicted"/>
<evidence type="ECO:0000256" key="1">
    <source>
        <dbReference type="SAM" id="MobiDB-lite"/>
    </source>
</evidence>
<name>A0ABY8UBS9_TETOB</name>
<keyword evidence="3" id="KW-1185">Reference proteome</keyword>
<protein>
    <submittedName>
        <fullName evidence="2">Uncharacterized protein</fullName>
    </submittedName>
</protein>
<accession>A0ABY8UBS9</accession>
<feature type="region of interest" description="Disordered" evidence="1">
    <location>
        <begin position="39"/>
        <end position="64"/>
    </location>
</feature>
<feature type="region of interest" description="Disordered" evidence="1">
    <location>
        <begin position="135"/>
        <end position="158"/>
    </location>
</feature>
<gene>
    <name evidence="2" type="ORF">OEZ85_003593</name>
</gene>
<dbReference type="EMBL" id="CP126217">
    <property type="protein sequence ID" value="WIA18922.1"/>
    <property type="molecule type" value="Genomic_DNA"/>
</dbReference>
<dbReference type="Proteomes" id="UP001244341">
    <property type="component" value="Chromosome 10b"/>
</dbReference>
<evidence type="ECO:0000313" key="3">
    <source>
        <dbReference type="Proteomes" id="UP001244341"/>
    </source>
</evidence>
<reference evidence="2 3" key="1">
    <citation type="submission" date="2023-05" db="EMBL/GenBank/DDBJ databases">
        <title>A 100% complete, gapless, phased diploid assembly of the Scenedesmus obliquus UTEX 3031 genome.</title>
        <authorList>
            <person name="Biondi T.C."/>
            <person name="Hanschen E.R."/>
            <person name="Kwon T."/>
            <person name="Eng W."/>
            <person name="Kruse C.P.S."/>
            <person name="Koehler S.I."/>
            <person name="Kunde Y."/>
            <person name="Gleasner C.D."/>
            <person name="You Mak K.T."/>
            <person name="Polle J."/>
            <person name="Hovde B.T."/>
            <person name="Starkenburg S.R."/>
        </authorList>
    </citation>
    <scope>NUCLEOTIDE SEQUENCE [LARGE SCALE GENOMIC DNA]</scope>
    <source>
        <strain evidence="2 3">DOE0152z</strain>
    </source>
</reference>
<evidence type="ECO:0000313" key="2">
    <source>
        <dbReference type="EMBL" id="WIA18922.1"/>
    </source>
</evidence>
<organism evidence="2 3">
    <name type="scientific">Tetradesmus obliquus</name>
    <name type="common">Green alga</name>
    <name type="synonym">Acutodesmus obliquus</name>
    <dbReference type="NCBI Taxonomy" id="3088"/>
    <lineage>
        <taxon>Eukaryota</taxon>
        <taxon>Viridiplantae</taxon>
        <taxon>Chlorophyta</taxon>
        <taxon>core chlorophytes</taxon>
        <taxon>Chlorophyceae</taxon>
        <taxon>CS clade</taxon>
        <taxon>Sphaeropleales</taxon>
        <taxon>Scenedesmaceae</taxon>
        <taxon>Tetradesmus</taxon>
    </lineage>
</organism>
<feature type="compositionally biased region" description="Polar residues" evidence="1">
    <location>
        <begin position="135"/>
        <end position="147"/>
    </location>
</feature>
<sequence length="307" mass="31528">MSVTDIETLGTSPGASPVMVAIAAADTHVRPLAVPLRPADAADAKQQGGAVSPSAAAEGAPEPKALSWAERNSWFGSDTEMTQLAYQVHDGLVEQGIDPASDAYYDAIEQQVAAAFPDKWAQHLAILTALGAKSTDSPSSCSNQQIGPHTGGLDSLSSSIQGLQGMQTAATAAAAAAAGRRSLSPGAASMPLPGRLPGSMTAAAGQLLASNAASYYNGTGPLTGGAKQGWSTGKYGQGMEAGKCLAEVLRSGACPGNKSLAELQADYRAARALVLDQLRRQKEDAEAQRKRILMQIGRAINSSNWRA</sequence>